<dbReference type="SUPFAM" id="SSF54637">
    <property type="entry name" value="Thioesterase/thiol ester dehydrase-isomerase"/>
    <property type="match status" value="1"/>
</dbReference>
<dbReference type="PANTHER" id="PTHR42993">
    <property type="entry name" value="MAOC-LIKE DEHYDRATASE DOMAIN-CONTAINING PROTEIN"/>
    <property type="match status" value="1"/>
</dbReference>
<dbReference type="Gene3D" id="3.10.129.10">
    <property type="entry name" value="Hotdog Thioesterase"/>
    <property type="match status" value="1"/>
</dbReference>
<dbReference type="InterPro" id="IPR002539">
    <property type="entry name" value="MaoC-like_dom"/>
</dbReference>
<evidence type="ECO:0000313" key="4">
    <source>
        <dbReference type="Proteomes" id="UP000279275"/>
    </source>
</evidence>
<evidence type="ECO:0000256" key="1">
    <source>
        <dbReference type="ARBA" id="ARBA00005254"/>
    </source>
</evidence>
<dbReference type="Pfam" id="PF01575">
    <property type="entry name" value="MaoC_dehydratas"/>
    <property type="match status" value="1"/>
</dbReference>
<dbReference type="PANTHER" id="PTHR42993:SF1">
    <property type="entry name" value="MAOC-LIKE DEHYDRATASE DOMAIN-CONTAINING PROTEIN"/>
    <property type="match status" value="1"/>
</dbReference>
<dbReference type="Proteomes" id="UP000279275">
    <property type="component" value="Unassembled WGS sequence"/>
</dbReference>
<dbReference type="OrthoDB" id="9801735at2"/>
<dbReference type="InterPro" id="IPR029069">
    <property type="entry name" value="HotDog_dom_sf"/>
</dbReference>
<dbReference type="CDD" id="cd03450">
    <property type="entry name" value="NodN"/>
    <property type="match status" value="1"/>
</dbReference>
<comment type="caution">
    <text evidence="3">The sequence shown here is derived from an EMBL/GenBank/DDBJ whole genome shotgun (WGS) entry which is preliminary data.</text>
</comment>
<keyword evidence="4" id="KW-1185">Reference proteome</keyword>
<comment type="similarity">
    <text evidence="1">Belongs to the enoyl-CoA hydratase/isomerase family.</text>
</comment>
<gene>
    <name evidence="3" type="ORF">EBN03_09060</name>
</gene>
<accession>A0A3M2L9T8</accession>
<proteinExistence type="inferred from homology"/>
<evidence type="ECO:0000259" key="2">
    <source>
        <dbReference type="Pfam" id="PF01575"/>
    </source>
</evidence>
<protein>
    <submittedName>
        <fullName evidence="3">MaoC family dehydratase</fullName>
    </submittedName>
</protein>
<feature type="domain" description="MaoC-like" evidence="2">
    <location>
        <begin position="13"/>
        <end position="120"/>
    </location>
</feature>
<evidence type="ECO:0000313" key="3">
    <source>
        <dbReference type="EMBL" id="RMI33313.1"/>
    </source>
</evidence>
<dbReference type="RefSeq" id="WP_122187509.1">
    <property type="nucleotide sequence ID" value="NZ_RFFH01000003.1"/>
</dbReference>
<dbReference type="AlphaFoldDB" id="A0A3M2L9T8"/>
<dbReference type="InterPro" id="IPR039375">
    <property type="entry name" value="NodN-like"/>
</dbReference>
<name>A0A3M2L9T8_9NOCA</name>
<sequence length="150" mass="15935">MPRVFASLDEVRAALGEPIGPSEPLVITQERIDAFADATGDHQWIHVDPVRAATGPFGTTIAHGYLTLSLVPQFGEQLYTIDFGSARVNYGANKIRFPAPVPVGSELRSTVTFTDIAENAAGAVLTLRVVVDAGGAKPALVMEMLMMVAN</sequence>
<reference evidence="3 4" key="1">
    <citation type="submission" date="2018-10" db="EMBL/GenBank/DDBJ databases">
        <title>Isolation from cow dung.</title>
        <authorList>
            <person name="Ling L."/>
        </authorList>
    </citation>
    <scope>NUCLEOTIDE SEQUENCE [LARGE SCALE GENOMIC DNA]</scope>
    <source>
        <strain evidence="3 4">NEAU-LL90</strain>
    </source>
</reference>
<organism evidence="3 4">
    <name type="scientific">Nocardia stercoris</name>
    <dbReference type="NCBI Taxonomy" id="2483361"/>
    <lineage>
        <taxon>Bacteria</taxon>
        <taxon>Bacillati</taxon>
        <taxon>Actinomycetota</taxon>
        <taxon>Actinomycetes</taxon>
        <taxon>Mycobacteriales</taxon>
        <taxon>Nocardiaceae</taxon>
        <taxon>Nocardia</taxon>
    </lineage>
</organism>
<dbReference type="EMBL" id="RFFH01000003">
    <property type="protein sequence ID" value="RMI33313.1"/>
    <property type="molecule type" value="Genomic_DNA"/>
</dbReference>